<dbReference type="SUPFAM" id="SSF53795">
    <property type="entry name" value="PEP carboxykinase-like"/>
    <property type="match status" value="1"/>
</dbReference>
<gene>
    <name evidence="2" type="primary">hprK</name>
    <name evidence="2" type="ORF">TRN7648_02265</name>
</gene>
<dbReference type="CDD" id="cd01918">
    <property type="entry name" value="HprK_C"/>
    <property type="match status" value="1"/>
</dbReference>
<keyword evidence="2" id="KW-0418">Kinase</keyword>
<feature type="domain" description="HPr kinase/phosphorylase C-terminal" evidence="1">
    <location>
        <begin position="2"/>
        <end position="77"/>
    </location>
</feature>
<evidence type="ECO:0000313" key="3">
    <source>
        <dbReference type="Proteomes" id="UP000054935"/>
    </source>
</evidence>
<dbReference type="Gene3D" id="3.40.50.300">
    <property type="entry name" value="P-loop containing nucleotide triphosphate hydrolases"/>
    <property type="match status" value="1"/>
</dbReference>
<dbReference type="GO" id="GO:0005524">
    <property type="term" value="F:ATP binding"/>
    <property type="evidence" value="ECO:0007669"/>
    <property type="project" value="InterPro"/>
</dbReference>
<dbReference type="EMBL" id="CYSE01000003">
    <property type="protein sequence ID" value="CUH78979.1"/>
    <property type="molecule type" value="Genomic_DNA"/>
</dbReference>
<dbReference type="STRING" id="441103.TRN7648_02265"/>
<reference evidence="2 3" key="1">
    <citation type="submission" date="2015-09" db="EMBL/GenBank/DDBJ databases">
        <authorList>
            <consortium name="Swine Surveillance"/>
        </authorList>
    </citation>
    <scope>NUCLEOTIDE SEQUENCE [LARGE SCALE GENOMIC DNA]</scope>
    <source>
        <strain evidence="2 3">CECT 7648</strain>
    </source>
</reference>
<evidence type="ECO:0000259" key="1">
    <source>
        <dbReference type="Pfam" id="PF07475"/>
    </source>
</evidence>
<dbReference type="AlphaFoldDB" id="A0A0P1GC12"/>
<evidence type="ECO:0000313" key="2">
    <source>
        <dbReference type="EMBL" id="CUH78979.1"/>
    </source>
</evidence>
<dbReference type="EC" id="2.7.11.-" evidence="2"/>
<name>A0A0P1GC12_9RHOB</name>
<accession>A0A0P1GC12</accession>
<sequence>MTLVHATTVAVAGRALLIQGPSGSGKSGLALEMMARGAQLVSDDQTVLTVSDKGILADAPDAIKGMIESRGIGLLNAAPAGPTPLAAVLDMSQTDGARLPPIRKIKLLGHDLPLLHNFASPYFAAGLVQYLKGDRREHS</sequence>
<dbReference type="Proteomes" id="UP000054935">
    <property type="component" value="Unassembled WGS sequence"/>
</dbReference>
<dbReference type="GO" id="GO:0000155">
    <property type="term" value="F:phosphorelay sensor kinase activity"/>
    <property type="evidence" value="ECO:0007669"/>
    <property type="project" value="InterPro"/>
</dbReference>
<dbReference type="Pfam" id="PF07475">
    <property type="entry name" value="Hpr_kinase_C"/>
    <property type="match status" value="1"/>
</dbReference>
<proteinExistence type="predicted"/>
<dbReference type="InterPro" id="IPR027417">
    <property type="entry name" value="P-loop_NTPase"/>
</dbReference>
<keyword evidence="3" id="KW-1185">Reference proteome</keyword>
<dbReference type="InterPro" id="IPR011104">
    <property type="entry name" value="Hpr_kin/Pase_C"/>
</dbReference>
<dbReference type="GO" id="GO:0006109">
    <property type="term" value="P:regulation of carbohydrate metabolic process"/>
    <property type="evidence" value="ECO:0007669"/>
    <property type="project" value="InterPro"/>
</dbReference>
<dbReference type="OrthoDB" id="8326226at2"/>
<keyword evidence="2" id="KW-0808">Transferase</keyword>
<protein>
    <submittedName>
        <fullName evidence="2">HPr kinase/phosphorylase</fullName>
        <ecNumber evidence="2">2.7.11.-</ecNumber>
    </submittedName>
</protein>
<organism evidence="2 3">
    <name type="scientific">Tropicibacter naphthalenivorans</name>
    <dbReference type="NCBI Taxonomy" id="441103"/>
    <lineage>
        <taxon>Bacteria</taxon>
        <taxon>Pseudomonadati</taxon>
        <taxon>Pseudomonadota</taxon>
        <taxon>Alphaproteobacteria</taxon>
        <taxon>Rhodobacterales</taxon>
        <taxon>Roseobacteraceae</taxon>
        <taxon>Tropicibacter</taxon>
    </lineage>
</organism>